<evidence type="ECO:0000313" key="1">
    <source>
        <dbReference type="EMBL" id="MXU91163.1"/>
    </source>
</evidence>
<dbReference type="AlphaFoldDB" id="A0A6B0UNG8"/>
<sequence length="120" mass="13271">MPNKNGLFIKGTCMTCFLVTFLMNNNASKLFSYLQKLNVQKQPWSITLQLARRASGLFTSSLKFVFFGSVEASVEKGFAFTGVNDVLSSSLCTCPQLCCKALHTCFSYTEFAHTDASIQV</sequence>
<reference evidence="1" key="1">
    <citation type="submission" date="2019-12" db="EMBL/GenBank/DDBJ databases">
        <title>An insight into the sialome of adult female Ixodes ricinus ticks feeding for 6 days.</title>
        <authorList>
            <person name="Perner J."/>
            <person name="Ribeiro J.M.C."/>
        </authorList>
    </citation>
    <scope>NUCLEOTIDE SEQUENCE</scope>
    <source>
        <strain evidence="1">Semi-engorged</strain>
        <tissue evidence="1">Salivary glands</tissue>
    </source>
</reference>
<protein>
    <submittedName>
        <fullName evidence="1">Uncharacterized protein</fullName>
    </submittedName>
</protein>
<dbReference type="EMBL" id="GIFC01009080">
    <property type="protein sequence ID" value="MXU91163.1"/>
    <property type="molecule type" value="Transcribed_RNA"/>
</dbReference>
<proteinExistence type="predicted"/>
<organism evidence="1">
    <name type="scientific">Ixodes ricinus</name>
    <name type="common">Common tick</name>
    <name type="synonym">Acarus ricinus</name>
    <dbReference type="NCBI Taxonomy" id="34613"/>
    <lineage>
        <taxon>Eukaryota</taxon>
        <taxon>Metazoa</taxon>
        <taxon>Ecdysozoa</taxon>
        <taxon>Arthropoda</taxon>
        <taxon>Chelicerata</taxon>
        <taxon>Arachnida</taxon>
        <taxon>Acari</taxon>
        <taxon>Parasitiformes</taxon>
        <taxon>Ixodida</taxon>
        <taxon>Ixodoidea</taxon>
        <taxon>Ixodidae</taxon>
        <taxon>Ixodinae</taxon>
        <taxon>Ixodes</taxon>
    </lineage>
</organism>
<accession>A0A6B0UNG8</accession>
<name>A0A6B0UNG8_IXORI</name>